<protein>
    <submittedName>
        <fullName evidence="7 8">Response regulator</fullName>
    </submittedName>
    <submittedName>
        <fullName evidence="9">LuxR family transcriptional regulator</fullName>
    </submittedName>
</protein>
<sequence>MNSSNHNMSAVIIDDHPFARLALKTVLENQNIVVTGEAADDFHAIQLVDRLQPDIVIVDVMLIGSSGIDVVTKLRQNHYAGSIVMVSGKNQIFYRKCSVDAGANAFISKKESMDNFVAAIQAVQRGYYYFPLPSYNPTPAENKILSLSEQEIKIMRYILSGAPNQNIAAEMNINPKTVSTYKRRLMGKLNCKTLKDLFVFSNNNNIG</sequence>
<evidence type="ECO:0000259" key="5">
    <source>
        <dbReference type="PROSITE" id="PS50043"/>
    </source>
</evidence>
<evidence type="ECO:0000256" key="4">
    <source>
        <dbReference type="PROSITE-ProRule" id="PRU00169"/>
    </source>
</evidence>
<dbReference type="SUPFAM" id="SSF46894">
    <property type="entry name" value="C-terminal effector domain of the bipartite response regulators"/>
    <property type="match status" value="1"/>
</dbReference>
<feature type="domain" description="Response regulatory" evidence="6">
    <location>
        <begin position="9"/>
        <end position="124"/>
    </location>
</feature>
<dbReference type="SMART" id="SM00448">
    <property type="entry name" value="REC"/>
    <property type="match status" value="1"/>
</dbReference>
<keyword evidence="2" id="KW-0902">Two-component regulatory system</keyword>
<dbReference type="InterPro" id="IPR036388">
    <property type="entry name" value="WH-like_DNA-bd_sf"/>
</dbReference>
<dbReference type="PRINTS" id="PR00038">
    <property type="entry name" value="HTHLUXR"/>
</dbReference>
<evidence type="ECO:0000259" key="6">
    <source>
        <dbReference type="PROSITE" id="PS50110"/>
    </source>
</evidence>
<dbReference type="GO" id="GO:0000160">
    <property type="term" value="P:phosphorelay signal transduction system"/>
    <property type="evidence" value="ECO:0007669"/>
    <property type="project" value="InterPro"/>
</dbReference>
<dbReference type="AlphaFoldDB" id="A0A202KT03"/>
<dbReference type="InterPro" id="IPR001789">
    <property type="entry name" value="Sig_transdc_resp-reg_receiver"/>
</dbReference>
<dbReference type="PROSITE" id="PS50110">
    <property type="entry name" value="RESPONSE_REGULATORY"/>
    <property type="match status" value="1"/>
</dbReference>
<proteinExistence type="predicted"/>
<evidence type="ECO:0000256" key="1">
    <source>
        <dbReference type="ARBA" id="ARBA00022553"/>
    </source>
</evidence>
<dbReference type="EMBL" id="JAUUIA010000012">
    <property type="protein sequence ID" value="MDP0968286.1"/>
    <property type="molecule type" value="Genomic_DNA"/>
</dbReference>
<dbReference type="Gene3D" id="3.40.50.2300">
    <property type="match status" value="1"/>
</dbReference>
<organism evidence="8 12">
    <name type="scientific">Klebsiella pneumoniae</name>
    <dbReference type="NCBI Taxonomy" id="573"/>
    <lineage>
        <taxon>Bacteria</taxon>
        <taxon>Pseudomonadati</taxon>
        <taxon>Pseudomonadota</taxon>
        <taxon>Gammaproteobacteria</taxon>
        <taxon>Enterobacterales</taxon>
        <taxon>Enterobacteriaceae</taxon>
        <taxon>Klebsiella/Raoultella group</taxon>
        <taxon>Klebsiella</taxon>
        <taxon>Klebsiella pneumoniae complex</taxon>
    </lineage>
</organism>
<dbReference type="Pfam" id="PF00196">
    <property type="entry name" value="GerE"/>
    <property type="match status" value="1"/>
</dbReference>
<evidence type="ECO:0000313" key="9">
    <source>
        <dbReference type="EMBL" id="SBH13874.1"/>
    </source>
</evidence>
<dbReference type="InterPro" id="IPR000792">
    <property type="entry name" value="Tscrpt_reg_LuxR_C"/>
</dbReference>
<dbReference type="PANTHER" id="PTHR45566:SF2">
    <property type="entry name" value="NARL SUBFAMILY"/>
    <property type="match status" value="1"/>
</dbReference>
<gene>
    <name evidence="10" type="primary">evgA_4</name>
    <name evidence="9" type="synonym">evgA_2</name>
    <name evidence="8" type="ORF">B5L96_14355</name>
    <name evidence="7" type="ORF">Q6294_14780</name>
    <name evidence="9" type="ORF">SAMEA2273558_02210</name>
    <name evidence="10" type="ORF">SAMEA4873632_04910</name>
</gene>
<dbReference type="GO" id="GO:0003677">
    <property type="term" value="F:DNA binding"/>
    <property type="evidence" value="ECO:0007669"/>
    <property type="project" value="UniProtKB-KW"/>
</dbReference>
<reference evidence="7" key="3">
    <citation type="submission" date="2023-07" db="EMBL/GenBank/DDBJ databases">
        <authorList>
            <person name="Peng Z."/>
        </authorList>
    </citation>
    <scope>NUCLEOTIDE SEQUENCE</scope>
    <source>
        <strain evidence="7">KP219</strain>
    </source>
</reference>
<dbReference type="Gene3D" id="1.10.10.10">
    <property type="entry name" value="Winged helix-like DNA-binding domain superfamily/Winged helix DNA-binding domain"/>
    <property type="match status" value="1"/>
</dbReference>
<dbReference type="InterPro" id="IPR016032">
    <property type="entry name" value="Sig_transdc_resp-reg_C-effctor"/>
</dbReference>
<dbReference type="Proteomes" id="UP000196447">
    <property type="component" value="Unassembled WGS sequence"/>
</dbReference>
<dbReference type="InterPro" id="IPR011006">
    <property type="entry name" value="CheY-like_superfamily"/>
</dbReference>
<accession>A0A202KT03</accession>
<evidence type="ECO:0000313" key="8">
    <source>
        <dbReference type="EMBL" id="OVF70872.1"/>
    </source>
</evidence>
<feature type="modified residue" description="4-aspartylphosphate" evidence="4">
    <location>
        <position position="59"/>
    </location>
</feature>
<evidence type="ECO:0000313" key="11">
    <source>
        <dbReference type="Proteomes" id="UP000077826"/>
    </source>
</evidence>
<reference evidence="8 12" key="1">
    <citation type="submission" date="2017-03" db="EMBL/GenBank/DDBJ databases">
        <authorList>
            <person name="Fouts D."/>
            <person name="Stalin M.J."/>
            <person name="Chen L."/>
            <person name="Wright M."/>
            <person name="Sutton G."/>
            <person name="Nguyen K."/>
            <person name="Vanduin D."/>
            <person name="Rojas L."/>
            <person name="Hujer A."/>
            <person name="Hujer K."/>
            <person name="Bonomo R."/>
            <person name="Kreiswirth B."/>
            <person name="Adams M."/>
        </authorList>
    </citation>
    <scope>NUCLEOTIDE SEQUENCE [LARGE SCALE GENOMIC DNA]</scope>
    <source>
        <strain evidence="8 12">39383</strain>
    </source>
</reference>
<dbReference type="CDD" id="cd17535">
    <property type="entry name" value="REC_NarL-like"/>
    <property type="match status" value="1"/>
</dbReference>
<dbReference type="PROSITE" id="PS00622">
    <property type="entry name" value="HTH_LUXR_1"/>
    <property type="match status" value="1"/>
</dbReference>
<dbReference type="Proteomes" id="UP000376235">
    <property type="component" value="Unassembled WGS sequence"/>
</dbReference>
<reference evidence="10 13" key="2">
    <citation type="submission" date="2019-03" db="EMBL/GenBank/DDBJ databases">
        <authorList>
            <consortium name="Pathogen Informatics"/>
        </authorList>
    </citation>
    <scope>NUCLEOTIDE SEQUENCE [LARGE SCALE GENOMIC DNA]</scope>
    <source>
        <strain evidence="10 13">5012STDY7626430</strain>
        <strain evidence="11">k480</strain>
        <strain evidence="9">K480</strain>
    </source>
</reference>
<dbReference type="EMBL" id="FLDK01000005">
    <property type="protein sequence ID" value="SBH13874.1"/>
    <property type="molecule type" value="Genomic_DNA"/>
</dbReference>
<dbReference type="InterPro" id="IPR058245">
    <property type="entry name" value="NreC/VraR/RcsB-like_REC"/>
</dbReference>
<evidence type="ECO:0000313" key="10">
    <source>
        <dbReference type="EMBL" id="VGL14371.1"/>
    </source>
</evidence>
<dbReference type="Proteomes" id="UP000077826">
    <property type="component" value="Unassembled WGS sequence"/>
</dbReference>
<dbReference type="SMART" id="SM00421">
    <property type="entry name" value="HTH_LUXR"/>
    <property type="match status" value="1"/>
</dbReference>
<dbReference type="GO" id="GO:0006355">
    <property type="term" value="P:regulation of DNA-templated transcription"/>
    <property type="evidence" value="ECO:0007669"/>
    <property type="project" value="InterPro"/>
</dbReference>
<comment type="caution">
    <text evidence="8">The sequence shown here is derived from an EMBL/GenBank/DDBJ whole genome shotgun (WGS) entry which is preliminary data.</text>
</comment>
<dbReference type="Proteomes" id="UP001244490">
    <property type="component" value="Unassembled WGS sequence"/>
</dbReference>
<keyword evidence="3 8" id="KW-0238">DNA-binding</keyword>
<evidence type="ECO:0000313" key="12">
    <source>
        <dbReference type="Proteomes" id="UP000196447"/>
    </source>
</evidence>
<dbReference type="CDD" id="cd06170">
    <property type="entry name" value="LuxR_C_like"/>
    <property type="match status" value="1"/>
</dbReference>
<keyword evidence="1 4" id="KW-0597">Phosphoprotein</keyword>
<evidence type="ECO:0000313" key="13">
    <source>
        <dbReference type="Proteomes" id="UP000376235"/>
    </source>
</evidence>
<dbReference type="SUPFAM" id="SSF52172">
    <property type="entry name" value="CheY-like"/>
    <property type="match status" value="1"/>
</dbReference>
<dbReference type="InterPro" id="IPR051015">
    <property type="entry name" value="EvgA-like"/>
</dbReference>
<dbReference type="PANTHER" id="PTHR45566">
    <property type="entry name" value="HTH-TYPE TRANSCRIPTIONAL REGULATOR YHJB-RELATED"/>
    <property type="match status" value="1"/>
</dbReference>
<evidence type="ECO:0000313" key="7">
    <source>
        <dbReference type="EMBL" id="MDP0968286.1"/>
    </source>
</evidence>
<dbReference type="EMBL" id="NDBK01000064">
    <property type="protein sequence ID" value="OVF70872.1"/>
    <property type="molecule type" value="Genomic_DNA"/>
</dbReference>
<feature type="domain" description="HTH luxR-type" evidence="5">
    <location>
        <begin position="140"/>
        <end position="205"/>
    </location>
</feature>
<dbReference type="PROSITE" id="PS50043">
    <property type="entry name" value="HTH_LUXR_2"/>
    <property type="match status" value="1"/>
</dbReference>
<dbReference type="EMBL" id="CAAHCC010000014">
    <property type="protein sequence ID" value="VGL14371.1"/>
    <property type="molecule type" value="Genomic_DNA"/>
</dbReference>
<dbReference type="Pfam" id="PF00072">
    <property type="entry name" value="Response_reg"/>
    <property type="match status" value="1"/>
</dbReference>
<evidence type="ECO:0000256" key="2">
    <source>
        <dbReference type="ARBA" id="ARBA00023012"/>
    </source>
</evidence>
<evidence type="ECO:0000256" key="3">
    <source>
        <dbReference type="ARBA" id="ARBA00023125"/>
    </source>
</evidence>
<name>A0A202KT03_KLEPN</name>